<evidence type="ECO:0000313" key="2">
    <source>
        <dbReference type="EMBL" id="KAK0423107.1"/>
    </source>
</evidence>
<dbReference type="AlphaFoldDB" id="A0AA39M6T6"/>
<evidence type="ECO:0000313" key="3">
    <source>
        <dbReference type="Proteomes" id="UP001175271"/>
    </source>
</evidence>
<feature type="transmembrane region" description="Helical" evidence="1">
    <location>
        <begin position="118"/>
        <end position="141"/>
    </location>
</feature>
<feature type="transmembrane region" description="Helical" evidence="1">
    <location>
        <begin position="90"/>
        <end position="112"/>
    </location>
</feature>
<keyword evidence="1" id="KW-0812">Transmembrane</keyword>
<evidence type="ECO:0000256" key="1">
    <source>
        <dbReference type="SAM" id="Phobius"/>
    </source>
</evidence>
<comment type="caution">
    <text evidence="2">The sequence shown here is derived from an EMBL/GenBank/DDBJ whole genome shotgun (WGS) entry which is preliminary data.</text>
</comment>
<gene>
    <name evidence="2" type="ORF">QR680_007975</name>
</gene>
<keyword evidence="1" id="KW-0472">Membrane</keyword>
<dbReference type="Proteomes" id="UP001175271">
    <property type="component" value="Unassembled WGS sequence"/>
</dbReference>
<feature type="transmembrane region" description="Helical" evidence="1">
    <location>
        <begin position="56"/>
        <end position="78"/>
    </location>
</feature>
<organism evidence="2 3">
    <name type="scientific">Steinernema hermaphroditum</name>
    <dbReference type="NCBI Taxonomy" id="289476"/>
    <lineage>
        <taxon>Eukaryota</taxon>
        <taxon>Metazoa</taxon>
        <taxon>Ecdysozoa</taxon>
        <taxon>Nematoda</taxon>
        <taxon>Chromadorea</taxon>
        <taxon>Rhabditida</taxon>
        <taxon>Tylenchina</taxon>
        <taxon>Panagrolaimomorpha</taxon>
        <taxon>Strongyloidoidea</taxon>
        <taxon>Steinernematidae</taxon>
        <taxon>Steinernema</taxon>
    </lineage>
</organism>
<keyword evidence="3" id="KW-1185">Reference proteome</keyword>
<sequence length="192" mass="22467">MIFLIPFGGASAHKKWTVYAMLLFSWTFLLLFTVGVVVILSRNINMEEGNPLKSALYLLLAMNIIGGVIHFLLTMAVVDRNATKRSQFLIGIYLIYQIIMFTIGIIFFVVLMVQYPEYIYGAGFGIIMMLLFLPTLIHFFFMHLRFLRQRDQPVRYMQREYPNAVYTNEEMPDYIRHPGQKSKNPMNEIKVY</sequence>
<name>A0AA39M6T6_9BILA</name>
<reference evidence="2" key="1">
    <citation type="submission" date="2023-06" db="EMBL/GenBank/DDBJ databases">
        <title>Genomic analysis of the entomopathogenic nematode Steinernema hermaphroditum.</title>
        <authorList>
            <person name="Schwarz E.M."/>
            <person name="Heppert J.K."/>
            <person name="Baniya A."/>
            <person name="Schwartz H.T."/>
            <person name="Tan C.-H."/>
            <person name="Antoshechkin I."/>
            <person name="Sternberg P.W."/>
            <person name="Goodrich-Blair H."/>
            <person name="Dillman A.R."/>
        </authorList>
    </citation>
    <scope>NUCLEOTIDE SEQUENCE</scope>
    <source>
        <strain evidence="2">PS9179</strain>
        <tissue evidence="2">Whole animal</tissue>
    </source>
</reference>
<feature type="transmembrane region" description="Helical" evidence="1">
    <location>
        <begin position="21"/>
        <end position="44"/>
    </location>
</feature>
<dbReference type="EMBL" id="JAUCMV010000001">
    <property type="protein sequence ID" value="KAK0423107.1"/>
    <property type="molecule type" value="Genomic_DNA"/>
</dbReference>
<proteinExistence type="predicted"/>
<protein>
    <submittedName>
        <fullName evidence="2">Uncharacterized protein</fullName>
    </submittedName>
</protein>
<keyword evidence="1" id="KW-1133">Transmembrane helix</keyword>
<accession>A0AA39M6T6</accession>